<proteinExistence type="predicted"/>
<evidence type="ECO:0000313" key="1">
    <source>
        <dbReference type="EMBL" id="MEU3557274.1"/>
    </source>
</evidence>
<dbReference type="RefSeq" id="WP_108952106.1">
    <property type="nucleotide sequence ID" value="NZ_BEVZ01000002.1"/>
</dbReference>
<reference evidence="1 2" key="1">
    <citation type="submission" date="2024-06" db="EMBL/GenBank/DDBJ databases">
        <title>The Natural Products Discovery Center: Release of the First 8490 Sequenced Strains for Exploring Actinobacteria Biosynthetic Diversity.</title>
        <authorList>
            <person name="Kalkreuter E."/>
            <person name="Kautsar S.A."/>
            <person name="Yang D."/>
            <person name="Bader C.D."/>
            <person name="Teijaro C.N."/>
            <person name="Fluegel L."/>
            <person name="Davis C.M."/>
            <person name="Simpson J.R."/>
            <person name="Lauterbach L."/>
            <person name="Steele A.D."/>
            <person name="Gui C."/>
            <person name="Meng S."/>
            <person name="Li G."/>
            <person name="Viehrig K."/>
            <person name="Ye F."/>
            <person name="Su P."/>
            <person name="Kiefer A.F."/>
            <person name="Nichols A."/>
            <person name="Cepeda A.J."/>
            <person name="Yan W."/>
            <person name="Fan B."/>
            <person name="Jiang Y."/>
            <person name="Adhikari A."/>
            <person name="Zheng C.-J."/>
            <person name="Schuster L."/>
            <person name="Cowan T.M."/>
            <person name="Smanski M.J."/>
            <person name="Chevrette M.G."/>
            <person name="De Carvalho L.P.S."/>
            <person name="Shen B."/>
        </authorList>
    </citation>
    <scope>NUCLEOTIDE SEQUENCE [LARGE SCALE GENOMIC DNA]</scope>
    <source>
        <strain evidence="1 2">NPDC038104</strain>
    </source>
</reference>
<sequence>MPETYPAAAPTRRPRPATLRLLGVLFAVLTVLTGVGTASAAPAPVHQLVRNKPLAGVWDLTVTVHLPDGTTSVTTPRFTFAPDHKLSAQGPPDDAGSPLYAATGYWQDRGDGTVAFYITHGGADGGAIPGTVQAVHLGKISGARFSTQAHAFVFVEAGVPPQGPIEVDSTATWVSPPPAS</sequence>
<accession>A0ABV2YNZ8</accession>
<keyword evidence="2" id="KW-1185">Reference proteome</keyword>
<dbReference type="Proteomes" id="UP001550850">
    <property type="component" value="Unassembled WGS sequence"/>
</dbReference>
<protein>
    <recommendedName>
        <fullName evidence="3">Lipocalin-like domain-containing protein</fullName>
    </recommendedName>
</protein>
<name>A0ABV2YNZ8_9ACTN</name>
<organism evidence="1 2">
    <name type="scientific">Streptomyces fragilis</name>
    <dbReference type="NCBI Taxonomy" id="67301"/>
    <lineage>
        <taxon>Bacteria</taxon>
        <taxon>Bacillati</taxon>
        <taxon>Actinomycetota</taxon>
        <taxon>Actinomycetes</taxon>
        <taxon>Kitasatosporales</taxon>
        <taxon>Streptomycetaceae</taxon>
        <taxon>Streptomyces</taxon>
    </lineage>
</organism>
<dbReference type="EMBL" id="JBEZUR010000053">
    <property type="protein sequence ID" value="MEU3557274.1"/>
    <property type="molecule type" value="Genomic_DNA"/>
</dbReference>
<evidence type="ECO:0000313" key="2">
    <source>
        <dbReference type="Proteomes" id="UP001550850"/>
    </source>
</evidence>
<gene>
    <name evidence="1" type="ORF">AB0E65_24105</name>
</gene>
<comment type="caution">
    <text evidence="1">The sequence shown here is derived from an EMBL/GenBank/DDBJ whole genome shotgun (WGS) entry which is preliminary data.</text>
</comment>
<evidence type="ECO:0008006" key="3">
    <source>
        <dbReference type="Google" id="ProtNLM"/>
    </source>
</evidence>